<evidence type="ECO:0000313" key="1">
    <source>
        <dbReference type="EMBL" id="MCI45418.1"/>
    </source>
</evidence>
<comment type="caution">
    <text evidence="1">The sequence shown here is derived from an EMBL/GenBank/DDBJ whole genome shotgun (WGS) entry which is preliminary data.</text>
</comment>
<keyword evidence="2" id="KW-1185">Reference proteome</keyword>
<dbReference type="Proteomes" id="UP000265520">
    <property type="component" value="Unassembled WGS sequence"/>
</dbReference>
<reference evidence="1 2" key="1">
    <citation type="journal article" date="2018" name="Front. Plant Sci.">
        <title>Red Clover (Trifolium pratense) and Zigzag Clover (T. medium) - A Picture of Genomic Similarities and Differences.</title>
        <authorList>
            <person name="Dluhosova J."/>
            <person name="Istvanek J."/>
            <person name="Nedelnik J."/>
            <person name="Repkova J."/>
        </authorList>
    </citation>
    <scope>NUCLEOTIDE SEQUENCE [LARGE SCALE GENOMIC DNA]</scope>
    <source>
        <strain evidence="2">cv. 10/8</strain>
        <tissue evidence="1">Leaf</tissue>
    </source>
</reference>
<organism evidence="1 2">
    <name type="scientific">Trifolium medium</name>
    <dbReference type="NCBI Taxonomy" id="97028"/>
    <lineage>
        <taxon>Eukaryota</taxon>
        <taxon>Viridiplantae</taxon>
        <taxon>Streptophyta</taxon>
        <taxon>Embryophyta</taxon>
        <taxon>Tracheophyta</taxon>
        <taxon>Spermatophyta</taxon>
        <taxon>Magnoliopsida</taxon>
        <taxon>eudicotyledons</taxon>
        <taxon>Gunneridae</taxon>
        <taxon>Pentapetalae</taxon>
        <taxon>rosids</taxon>
        <taxon>fabids</taxon>
        <taxon>Fabales</taxon>
        <taxon>Fabaceae</taxon>
        <taxon>Papilionoideae</taxon>
        <taxon>50 kb inversion clade</taxon>
        <taxon>NPAAA clade</taxon>
        <taxon>Hologalegina</taxon>
        <taxon>IRL clade</taxon>
        <taxon>Trifolieae</taxon>
        <taxon>Trifolium</taxon>
    </lineage>
</organism>
<proteinExistence type="predicted"/>
<name>A0A392S998_9FABA</name>
<protein>
    <submittedName>
        <fullName evidence="1">Uncharacterized protein</fullName>
    </submittedName>
</protein>
<evidence type="ECO:0000313" key="2">
    <source>
        <dbReference type="Proteomes" id="UP000265520"/>
    </source>
</evidence>
<dbReference type="EMBL" id="LXQA010343988">
    <property type="protein sequence ID" value="MCI45418.1"/>
    <property type="molecule type" value="Genomic_DNA"/>
</dbReference>
<feature type="non-terminal residue" evidence="1">
    <location>
        <position position="46"/>
    </location>
</feature>
<accession>A0A392S998</accession>
<dbReference type="AlphaFoldDB" id="A0A392S998"/>
<sequence>MDGNYSVKTGYLAIMEWAENSNLNSVGSSSTYNNIWQVIWKLNIPP</sequence>